<dbReference type="STRING" id="202956.BJN41_08000"/>
<dbReference type="Gene3D" id="3.30.70.2970">
    <property type="entry name" value="Protein of unknown function (DUF541), domain 2"/>
    <property type="match status" value="1"/>
</dbReference>
<dbReference type="EMBL" id="MKQS01000003">
    <property type="protein sequence ID" value="OFE44463.1"/>
    <property type="molecule type" value="Genomic_DNA"/>
</dbReference>
<protein>
    <recommendedName>
        <fullName evidence="4">DUF541 domain-containing protein</fullName>
    </recommendedName>
</protein>
<name>A0A1E8E5C8_9GAMM</name>
<evidence type="ECO:0000313" key="3">
    <source>
        <dbReference type="Proteomes" id="UP000186931"/>
    </source>
</evidence>
<proteinExistence type="predicted"/>
<comment type="caution">
    <text evidence="2">The sequence shown here is derived from an EMBL/GenBank/DDBJ whole genome shotgun (WGS) entry which is preliminary data.</text>
</comment>
<dbReference type="InterPro" id="IPR052022">
    <property type="entry name" value="26kDa_periplasmic_antigen"/>
</dbReference>
<evidence type="ECO:0000313" key="2">
    <source>
        <dbReference type="EMBL" id="OFE44463.1"/>
    </source>
</evidence>
<dbReference type="AlphaFoldDB" id="A0A1E8E5C8"/>
<gene>
    <name evidence="2" type="ORF">BJN41_08000</name>
</gene>
<evidence type="ECO:0000256" key="1">
    <source>
        <dbReference type="SAM" id="SignalP"/>
    </source>
</evidence>
<dbReference type="Pfam" id="PF04402">
    <property type="entry name" value="SIMPL"/>
    <property type="match status" value="1"/>
</dbReference>
<dbReference type="PANTHER" id="PTHR34387:SF1">
    <property type="entry name" value="PERIPLASMIC IMMUNOGENIC PROTEIN"/>
    <property type="match status" value="1"/>
</dbReference>
<keyword evidence="1" id="KW-0732">Signal</keyword>
<dbReference type="Gene3D" id="3.30.110.170">
    <property type="entry name" value="Protein of unknown function (DUF541), domain 1"/>
    <property type="match status" value="1"/>
</dbReference>
<feature type="signal peptide" evidence="1">
    <location>
        <begin position="1"/>
        <end position="21"/>
    </location>
</feature>
<accession>A0A1E8E5C8</accession>
<organism evidence="2 3">
    <name type="scientific">Acinetobacter towneri</name>
    <dbReference type="NCBI Taxonomy" id="202956"/>
    <lineage>
        <taxon>Bacteria</taxon>
        <taxon>Pseudomonadati</taxon>
        <taxon>Pseudomonadota</taxon>
        <taxon>Gammaproteobacteria</taxon>
        <taxon>Moraxellales</taxon>
        <taxon>Moraxellaceae</taxon>
        <taxon>Acinetobacter</taxon>
    </lineage>
</organism>
<dbReference type="GO" id="GO:0006974">
    <property type="term" value="P:DNA damage response"/>
    <property type="evidence" value="ECO:0007669"/>
    <property type="project" value="TreeGrafter"/>
</dbReference>
<dbReference type="InterPro" id="IPR007497">
    <property type="entry name" value="SIMPL/DUF541"/>
</dbReference>
<reference evidence="2 3" key="1">
    <citation type="submission" date="2016-10" db="EMBL/GenBank/DDBJ databases">
        <title>Genome of airborne Acinetobacter sp. 5-2Ac02 in the hospital environment: Species near to Acinetobacter towneri.</title>
        <authorList>
            <person name="Barbosa B."/>
            <person name="Fernandez-Garcia L."/>
            <person name="Gato E."/>
            <person name="Leao R."/>
            <person name="Albano R."/>
            <person name="Fernandez B."/>
            <person name="Fernandez-Cuenca F."/>
            <person name="Marques E."/>
            <person name="Tomas M."/>
        </authorList>
    </citation>
    <scope>NUCLEOTIDE SEQUENCE [LARGE SCALE GENOMIC DNA]</scope>
    <source>
        <strain evidence="2 3">5-2Ac02</strain>
    </source>
</reference>
<dbReference type="eggNOG" id="COG3471">
    <property type="taxonomic scope" value="Bacteria"/>
</dbReference>
<feature type="chain" id="PRO_5009213534" description="DUF541 domain-containing protein" evidence="1">
    <location>
        <begin position="22"/>
        <end position="234"/>
    </location>
</feature>
<evidence type="ECO:0008006" key="4">
    <source>
        <dbReference type="Google" id="ProtNLM"/>
    </source>
</evidence>
<dbReference type="Proteomes" id="UP000186931">
    <property type="component" value="Unassembled WGS sequence"/>
</dbReference>
<sequence>MRLLSLVATLLAVGAASTAFAQQNESLNYNIVNVQAEASREVSNDQMHAVLYIEKSHKQPAELASQINQLMSQAIATARKYPQVKVETGSQTTYPIYDNDSRKLKEWRGRAEVRVQSTDFKAASQLVSELQQNFQTQSINFSVSDAQRKKVENELMVEASKNFQQRAQMLSQAWNKSGYNLVNLNLNTNSYFPQPVMRASMAKFAVAESAVADQDMAAGESKITVNANGTIQFK</sequence>
<dbReference type="RefSeq" id="WP_070153096.1">
    <property type="nucleotide sequence ID" value="NZ_MKQS01000003.1"/>
</dbReference>
<dbReference type="PANTHER" id="PTHR34387">
    <property type="entry name" value="SLR1258 PROTEIN"/>
    <property type="match status" value="1"/>
</dbReference>